<accession>A0A6G1EW39</accession>
<reference evidence="1 2" key="1">
    <citation type="submission" date="2019-11" db="EMBL/GenBank/DDBJ databases">
        <title>Whole genome sequence of Oryza granulata.</title>
        <authorList>
            <person name="Li W."/>
        </authorList>
    </citation>
    <scope>NUCLEOTIDE SEQUENCE [LARGE SCALE GENOMIC DNA]</scope>
    <source>
        <strain evidence="2">cv. Menghai</strain>
        <tissue evidence="1">Leaf</tissue>
    </source>
</reference>
<dbReference type="Proteomes" id="UP000479710">
    <property type="component" value="Unassembled WGS sequence"/>
</dbReference>
<protein>
    <submittedName>
        <fullName evidence="1">Uncharacterized protein</fullName>
    </submittedName>
</protein>
<gene>
    <name evidence="1" type="ORF">E2562_010712</name>
</gene>
<evidence type="ECO:0000313" key="1">
    <source>
        <dbReference type="EMBL" id="KAF0928854.1"/>
    </source>
</evidence>
<sequence length="73" mass="7862">MPSIAGPPHRRRTAAEHLYLTEHRIEHSTNDGKGEEGLTATDSAAPICAAIRKFVDPPPRSTLCTPQSAELAD</sequence>
<name>A0A6G1EW39_9ORYZ</name>
<proteinExistence type="predicted"/>
<organism evidence="1 2">
    <name type="scientific">Oryza meyeriana var. granulata</name>
    <dbReference type="NCBI Taxonomy" id="110450"/>
    <lineage>
        <taxon>Eukaryota</taxon>
        <taxon>Viridiplantae</taxon>
        <taxon>Streptophyta</taxon>
        <taxon>Embryophyta</taxon>
        <taxon>Tracheophyta</taxon>
        <taxon>Spermatophyta</taxon>
        <taxon>Magnoliopsida</taxon>
        <taxon>Liliopsida</taxon>
        <taxon>Poales</taxon>
        <taxon>Poaceae</taxon>
        <taxon>BOP clade</taxon>
        <taxon>Oryzoideae</taxon>
        <taxon>Oryzeae</taxon>
        <taxon>Oryzinae</taxon>
        <taxon>Oryza</taxon>
        <taxon>Oryza meyeriana</taxon>
    </lineage>
</organism>
<dbReference type="AlphaFoldDB" id="A0A6G1EW39"/>
<dbReference type="EMBL" id="SPHZ02000002">
    <property type="protein sequence ID" value="KAF0928854.1"/>
    <property type="molecule type" value="Genomic_DNA"/>
</dbReference>
<comment type="caution">
    <text evidence="1">The sequence shown here is derived from an EMBL/GenBank/DDBJ whole genome shotgun (WGS) entry which is preliminary data.</text>
</comment>
<keyword evidence="2" id="KW-1185">Reference proteome</keyword>
<evidence type="ECO:0000313" key="2">
    <source>
        <dbReference type="Proteomes" id="UP000479710"/>
    </source>
</evidence>